<evidence type="ECO:0000313" key="2">
    <source>
        <dbReference type="EMBL" id="EAU32991.1"/>
    </source>
</evidence>
<dbReference type="GeneID" id="4322224"/>
<reference evidence="3" key="1">
    <citation type="submission" date="2005-09" db="EMBL/GenBank/DDBJ databases">
        <title>Annotation of the Aspergillus terreus NIH2624 genome.</title>
        <authorList>
            <person name="Birren B.W."/>
            <person name="Lander E.S."/>
            <person name="Galagan J.E."/>
            <person name="Nusbaum C."/>
            <person name="Devon K."/>
            <person name="Henn M."/>
            <person name="Ma L.-J."/>
            <person name="Jaffe D.B."/>
            <person name="Butler J."/>
            <person name="Alvarez P."/>
            <person name="Gnerre S."/>
            <person name="Grabherr M."/>
            <person name="Kleber M."/>
            <person name="Mauceli E.W."/>
            <person name="Brockman W."/>
            <person name="Rounsley S."/>
            <person name="Young S.K."/>
            <person name="LaButti K."/>
            <person name="Pushparaj V."/>
            <person name="DeCaprio D."/>
            <person name="Crawford M."/>
            <person name="Koehrsen M."/>
            <person name="Engels R."/>
            <person name="Montgomery P."/>
            <person name="Pearson M."/>
            <person name="Howarth C."/>
            <person name="Larson L."/>
            <person name="Luoma S."/>
            <person name="White J."/>
            <person name="Alvarado L."/>
            <person name="Kodira C.D."/>
            <person name="Zeng Q."/>
            <person name="Oleary S."/>
            <person name="Yandava C."/>
            <person name="Denning D.W."/>
            <person name="Nierman W.C."/>
            <person name="Milne T."/>
            <person name="Madden K."/>
        </authorList>
    </citation>
    <scope>NUCLEOTIDE SEQUENCE [LARGE SCALE GENOMIC DNA]</scope>
    <source>
        <strain evidence="3">NIH 2624 / FGSC A1156</strain>
    </source>
</reference>
<dbReference type="OrthoDB" id="4511107at2759"/>
<evidence type="ECO:0000313" key="3">
    <source>
        <dbReference type="Proteomes" id="UP000007963"/>
    </source>
</evidence>
<sequence length="561" mass="64178">MEPVVPGLGEDSQGTVQDPISLIQGGGVDHHQILRQLVEMGHGEENTSTALTMKLPRSYMPEIDTGRLLRLKAVRHYIPSLLDGGYKKELMQQICYSFDGQKTAERSLFPMDLSDWDEGQKDLEMTNGIEIYSSSMVLEVLAVAKEFSKIASFLGLAPCLDWQIVENGHFGLGRRFLSINSDIKGKKRHEPRKKIECYHIWFVLPVSVLLRDNEDETLGPEAQNAFDMRYTHFPIIQLTFQDRKLCFYMRFNLQSRSTRIFNNIGDLAVEKFCEVCQQGVQEEEYDPFTFLCSSISDLLHSLVAQGVFYTRKIRDIEAKVLALGQAFERSERPESKEAREIEGGNLENARKLMLELHEFRSYQLRQKRNVECLSNVANESVKEHRDMRETLGISSTAYLTVHKNLCTLASWLGSTKENLESAQKVTDSCLSTLSFLLNMRNNRSVEENTKFLATMAEHSNEENHQVKDIAEASQRDSEAMKTIAIMTMFYLPASFVATLFSMGIFNFDFENGRKGTISLSTSWWIYAVVTIPLTISTFLFFWYMHGRKNIETKETEAKRLG</sequence>
<dbReference type="VEuPathDB" id="FungiDB:ATEG_06447"/>
<keyword evidence="1" id="KW-0472">Membrane</keyword>
<dbReference type="RefSeq" id="XP_001215625.1">
    <property type="nucleotide sequence ID" value="XM_001215625.1"/>
</dbReference>
<proteinExistence type="predicted"/>
<feature type="transmembrane region" description="Helical" evidence="1">
    <location>
        <begin position="523"/>
        <end position="543"/>
    </location>
</feature>
<dbReference type="EMBL" id="CH476602">
    <property type="protein sequence ID" value="EAU32991.1"/>
    <property type="molecule type" value="Genomic_DNA"/>
</dbReference>
<keyword evidence="1" id="KW-1133">Transmembrane helix</keyword>
<feature type="transmembrane region" description="Helical" evidence="1">
    <location>
        <begin position="483"/>
        <end position="503"/>
    </location>
</feature>
<name>Q0CIN7_ASPTN</name>
<dbReference type="HOGENOM" id="CLU_043171_0_0_1"/>
<evidence type="ECO:0000256" key="1">
    <source>
        <dbReference type="SAM" id="Phobius"/>
    </source>
</evidence>
<protein>
    <submittedName>
        <fullName evidence="2">Uncharacterized protein</fullName>
    </submittedName>
</protein>
<dbReference type="AlphaFoldDB" id="Q0CIN7"/>
<dbReference type="STRING" id="341663.Q0CIN7"/>
<keyword evidence="1" id="KW-0812">Transmembrane</keyword>
<dbReference type="eggNOG" id="ENOG502SPPP">
    <property type="taxonomic scope" value="Eukaryota"/>
</dbReference>
<accession>Q0CIN7</accession>
<dbReference type="Proteomes" id="UP000007963">
    <property type="component" value="Unassembled WGS sequence"/>
</dbReference>
<organism evidence="2 3">
    <name type="scientific">Aspergillus terreus (strain NIH 2624 / FGSC A1156)</name>
    <dbReference type="NCBI Taxonomy" id="341663"/>
    <lineage>
        <taxon>Eukaryota</taxon>
        <taxon>Fungi</taxon>
        <taxon>Dikarya</taxon>
        <taxon>Ascomycota</taxon>
        <taxon>Pezizomycotina</taxon>
        <taxon>Eurotiomycetes</taxon>
        <taxon>Eurotiomycetidae</taxon>
        <taxon>Eurotiales</taxon>
        <taxon>Aspergillaceae</taxon>
        <taxon>Aspergillus</taxon>
        <taxon>Aspergillus subgen. Circumdati</taxon>
    </lineage>
</organism>
<dbReference type="Gene3D" id="1.20.58.340">
    <property type="entry name" value="Magnesium transport protein CorA, transmembrane region"/>
    <property type="match status" value="1"/>
</dbReference>
<gene>
    <name evidence="2" type="ORF">ATEG_06447</name>
</gene>